<comment type="caution">
    <text evidence="3">The sequence shown here is derived from an EMBL/GenBank/DDBJ whole genome shotgun (WGS) entry which is preliminary data.</text>
</comment>
<accession>A0A395SME2</accession>
<sequence length="377" mass="40930">MPKANEYRCSTGGEWKDLAAFSKSQQKRAKLGNRENSGMICMEHSQPVRCEITCVVCDRARPIEEYSHNERKSDDPRCQQCVAWDTEQEYGVVPIPLATGHHSVEEPKLKEYSAPTNTADFFEPETIPGAPITGPEGLGLQPTESVARAFSQVVGNAETSARVTTVSYSETSSIANENKSTTSSRLPPHLRGRITNDALSVTSSRDTDVSPHLQALLGKMVIDGGSVAESSNGMASHTVVGMKLPPHLQGRKKPEQGSEARTPGMDGSTTGSISTATTLRKDQEEITASRKINFNAWDSKGIQHRAIKNPTVASSSASVVSSSGKTDRDSNLIGDWDDIPVAPMPQTRGNSKWPKASELRFSQAELRQQERALGRPK</sequence>
<proteinExistence type="predicted"/>
<evidence type="ECO:0000259" key="2">
    <source>
        <dbReference type="Pfam" id="PF12898"/>
    </source>
</evidence>
<evidence type="ECO:0000256" key="1">
    <source>
        <dbReference type="SAM" id="MobiDB-lite"/>
    </source>
</evidence>
<keyword evidence="4" id="KW-1185">Reference proteome</keyword>
<dbReference type="InterPro" id="IPR024630">
    <property type="entry name" value="Stc1"/>
</dbReference>
<feature type="region of interest" description="Disordered" evidence="1">
    <location>
        <begin position="308"/>
        <end position="356"/>
    </location>
</feature>
<dbReference type="EMBL" id="PXOF01000026">
    <property type="protein sequence ID" value="RGP73614.1"/>
    <property type="molecule type" value="Genomic_DNA"/>
</dbReference>
<evidence type="ECO:0000313" key="3">
    <source>
        <dbReference type="EMBL" id="RGP73614.1"/>
    </source>
</evidence>
<protein>
    <submittedName>
        <fullName evidence="3">Stc1 protein</fullName>
    </submittedName>
</protein>
<feature type="region of interest" description="Disordered" evidence="1">
    <location>
        <begin position="245"/>
        <end position="284"/>
    </location>
</feature>
<feature type="compositionally biased region" description="Low complexity" evidence="1">
    <location>
        <begin position="312"/>
        <end position="323"/>
    </location>
</feature>
<dbReference type="Proteomes" id="UP000266152">
    <property type="component" value="Unassembled WGS sequence"/>
</dbReference>
<evidence type="ECO:0000313" key="4">
    <source>
        <dbReference type="Proteomes" id="UP000266152"/>
    </source>
</evidence>
<organism evidence="3 4">
    <name type="scientific">Fusarium sporotrichioides</name>
    <dbReference type="NCBI Taxonomy" id="5514"/>
    <lineage>
        <taxon>Eukaryota</taxon>
        <taxon>Fungi</taxon>
        <taxon>Dikarya</taxon>
        <taxon>Ascomycota</taxon>
        <taxon>Pezizomycotina</taxon>
        <taxon>Sordariomycetes</taxon>
        <taxon>Hypocreomycetidae</taxon>
        <taxon>Hypocreales</taxon>
        <taxon>Nectriaceae</taxon>
        <taxon>Fusarium</taxon>
    </lineage>
</organism>
<feature type="domain" description="Stc1" evidence="2">
    <location>
        <begin position="8"/>
        <end position="82"/>
    </location>
</feature>
<dbReference type="AlphaFoldDB" id="A0A395SME2"/>
<reference evidence="3 4" key="1">
    <citation type="journal article" date="2018" name="PLoS Pathog.">
        <title>Evolution of structural diversity of trichothecenes, a family of toxins produced by plant pathogenic and entomopathogenic fungi.</title>
        <authorList>
            <person name="Proctor R.H."/>
            <person name="McCormick S.P."/>
            <person name="Kim H.S."/>
            <person name="Cardoza R.E."/>
            <person name="Stanley A.M."/>
            <person name="Lindo L."/>
            <person name="Kelly A."/>
            <person name="Brown D.W."/>
            <person name="Lee T."/>
            <person name="Vaughan M.M."/>
            <person name="Alexander N.J."/>
            <person name="Busman M."/>
            <person name="Gutierrez S."/>
        </authorList>
    </citation>
    <scope>NUCLEOTIDE SEQUENCE [LARGE SCALE GENOMIC DNA]</scope>
    <source>
        <strain evidence="3 4">NRRL 3299</strain>
    </source>
</reference>
<name>A0A395SME2_FUSSP</name>
<feature type="compositionally biased region" description="Low complexity" evidence="1">
    <location>
        <begin position="267"/>
        <end position="278"/>
    </location>
</feature>
<dbReference type="STRING" id="5514.A0A395SME2"/>
<dbReference type="Pfam" id="PF12898">
    <property type="entry name" value="Stc1"/>
    <property type="match status" value="1"/>
</dbReference>
<gene>
    <name evidence="3" type="ORF">FSPOR_1990</name>
</gene>